<protein>
    <submittedName>
        <fullName evidence="1">MICOS complex subunit</fullName>
    </submittedName>
</protein>
<dbReference type="PANTHER" id="PTHR14564">
    <property type="entry name" value="MICOS COMPLEX SUBUNIT MIC26 / MIC27 FAMILY MEMBER"/>
    <property type="match status" value="1"/>
</dbReference>
<dbReference type="AlphaFoldDB" id="A0A5K3F4D8"/>
<dbReference type="InterPro" id="IPR033182">
    <property type="entry name" value="MIC26/MIC27_animal"/>
</dbReference>
<reference evidence="1" key="1">
    <citation type="submission" date="2019-11" db="UniProtKB">
        <authorList>
            <consortium name="WormBaseParasite"/>
        </authorList>
    </citation>
    <scope>IDENTIFICATION</scope>
</reference>
<dbReference type="WBParaSite" id="MCU_005426-RB">
    <property type="protein sequence ID" value="MCU_005426-RB"/>
    <property type="gene ID" value="MCU_005426"/>
</dbReference>
<dbReference type="GO" id="GO:0061617">
    <property type="term" value="C:MICOS complex"/>
    <property type="evidence" value="ECO:0007669"/>
    <property type="project" value="InterPro"/>
</dbReference>
<accession>A0A5K3F4D8</accession>
<sequence>CNGQKIGTSSNATHIQYANGPINQGAVFDLTSVSYSPALLYATMKAADLPIYNCPIDDDKAYVLEPIPDSAVRTWLLNIISPARRSVVNWYGTAETNTQKSVKFVLEKSMAVYQHIQNDPVIVARGGFISVCGLGGIVLGSRGGVLRQIAYGSIGSCLGTALCYPSCTFKAINYAWDSGASKIIESSEMLKRKYKS</sequence>
<evidence type="ECO:0000313" key="1">
    <source>
        <dbReference type="WBParaSite" id="MCU_005426-RB"/>
    </source>
</evidence>
<dbReference type="GO" id="GO:0042407">
    <property type="term" value="P:cristae formation"/>
    <property type="evidence" value="ECO:0007669"/>
    <property type="project" value="InterPro"/>
</dbReference>
<proteinExistence type="predicted"/>
<organism evidence="1">
    <name type="scientific">Mesocestoides corti</name>
    <name type="common">Flatworm</name>
    <dbReference type="NCBI Taxonomy" id="53468"/>
    <lineage>
        <taxon>Eukaryota</taxon>
        <taxon>Metazoa</taxon>
        <taxon>Spiralia</taxon>
        <taxon>Lophotrochozoa</taxon>
        <taxon>Platyhelminthes</taxon>
        <taxon>Cestoda</taxon>
        <taxon>Eucestoda</taxon>
        <taxon>Cyclophyllidea</taxon>
        <taxon>Mesocestoididae</taxon>
        <taxon>Mesocestoides</taxon>
    </lineage>
</organism>
<name>A0A5K3F4D8_MESCO</name>